<dbReference type="AlphaFoldDB" id="A0AAD7JUI9"/>
<evidence type="ECO:0008006" key="4">
    <source>
        <dbReference type="Google" id="ProtNLM"/>
    </source>
</evidence>
<gene>
    <name evidence="2" type="ORF">DFH07DRAFT_216502</name>
</gene>
<accession>A0AAD7JUI9</accession>
<keyword evidence="3" id="KW-1185">Reference proteome</keyword>
<dbReference type="EMBL" id="JARJLG010000020">
    <property type="protein sequence ID" value="KAJ7772113.1"/>
    <property type="molecule type" value="Genomic_DNA"/>
</dbReference>
<evidence type="ECO:0000313" key="3">
    <source>
        <dbReference type="Proteomes" id="UP001215280"/>
    </source>
</evidence>
<evidence type="ECO:0000313" key="2">
    <source>
        <dbReference type="EMBL" id="KAJ7772113.1"/>
    </source>
</evidence>
<organism evidence="2 3">
    <name type="scientific">Mycena maculata</name>
    <dbReference type="NCBI Taxonomy" id="230809"/>
    <lineage>
        <taxon>Eukaryota</taxon>
        <taxon>Fungi</taxon>
        <taxon>Dikarya</taxon>
        <taxon>Basidiomycota</taxon>
        <taxon>Agaricomycotina</taxon>
        <taxon>Agaricomycetes</taxon>
        <taxon>Agaricomycetidae</taxon>
        <taxon>Agaricales</taxon>
        <taxon>Marasmiineae</taxon>
        <taxon>Mycenaceae</taxon>
        <taxon>Mycena</taxon>
    </lineage>
</organism>
<dbReference type="Proteomes" id="UP001215280">
    <property type="component" value="Unassembled WGS sequence"/>
</dbReference>
<comment type="caution">
    <text evidence="2">The sequence shown here is derived from an EMBL/GenBank/DDBJ whole genome shotgun (WGS) entry which is preliminary data.</text>
</comment>
<reference evidence="2" key="1">
    <citation type="submission" date="2023-03" db="EMBL/GenBank/DDBJ databases">
        <title>Massive genome expansion in bonnet fungi (Mycena s.s.) driven by repeated elements and novel gene families across ecological guilds.</title>
        <authorList>
            <consortium name="Lawrence Berkeley National Laboratory"/>
            <person name="Harder C.B."/>
            <person name="Miyauchi S."/>
            <person name="Viragh M."/>
            <person name="Kuo A."/>
            <person name="Thoen E."/>
            <person name="Andreopoulos B."/>
            <person name="Lu D."/>
            <person name="Skrede I."/>
            <person name="Drula E."/>
            <person name="Henrissat B."/>
            <person name="Morin E."/>
            <person name="Kohler A."/>
            <person name="Barry K."/>
            <person name="LaButti K."/>
            <person name="Morin E."/>
            <person name="Salamov A."/>
            <person name="Lipzen A."/>
            <person name="Mereny Z."/>
            <person name="Hegedus B."/>
            <person name="Baldrian P."/>
            <person name="Stursova M."/>
            <person name="Weitz H."/>
            <person name="Taylor A."/>
            <person name="Grigoriev I.V."/>
            <person name="Nagy L.G."/>
            <person name="Martin F."/>
            <person name="Kauserud H."/>
        </authorList>
    </citation>
    <scope>NUCLEOTIDE SEQUENCE</scope>
    <source>
        <strain evidence="2">CBHHK188m</strain>
    </source>
</reference>
<protein>
    <recommendedName>
        <fullName evidence="4">F-box domain-containing protein</fullName>
    </recommendedName>
</protein>
<feature type="region of interest" description="Disordered" evidence="1">
    <location>
        <begin position="1"/>
        <end position="39"/>
    </location>
</feature>
<sequence>MNHDQRSTFLQHRLTPGSLSKSSRVQKAPPKKSKTRAPQRLTSVLPVAPVAQRAPLLDVPTEIGLEILELALIATPSAAATLATVSKRFSALVANIIYKTVILGSLEAIALFNRTVRSKPAIFLETHVRTLAITCSSSYDTKARVQLEEIVAACTGVRILAIPRPGILTSALISRTRPAQLIIQNFDACTPFEWDPLFDQAPESPAAHLSTPLTHLRICEPGIVWHSPGSTLDFFGPLPHLTHLALARSISPEPNFNDRVFVQEICTILASRAGLKMLVVSIYPARWPKPTRAACSLCSHSCLCKALIRVSETDKRLVLLTAGWDTLVEEDPFGFPDLRSTSPPFANHGSWRPGWRSFWENWRMSDKRIVSLASGWEPEISPDAVRWMYPSLPVQLRERRNFWENWLVME</sequence>
<proteinExistence type="predicted"/>
<name>A0AAD7JUI9_9AGAR</name>
<evidence type="ECO:0000256" key="1">
    <source>
        <dbReference type="SAM" id="MobiDB-lite"/>
    </source>
</evidence>